<sequence>MKPSDPTDGDFLRRFATEWLAAWNSHDTEQVLALLHPDIVWEDTVFWTDVIHGRESVRNYVERIWKAMPDVGFDEVQLFTAPEDGRAVVLFRQQGSGPPQLDPARRFDTYGCDIFLEFTDGLLSRYLAQYEINEMMRQLGALPPRNGKIGGAYLLSLLGGKPSAAAPAHSASQRQPEA</sequence>
<dbReference type="Pfam" id="PF12680">
    <property type="entry name" value="SnoaL_2"/>
    <property type="match status" value="1"/>
</dbReference>
<evidence type="ECO:0000313" key="3">
    <source>
        <dbReference type="Proteomes" id="UP001596337"/>
    </source>
</evidence>
<dbReference type="InterPro" id="IPR037401">
    <property type="entry name" value="SnoaL-like"/>
</dbReference>
<keyword evidence="3" id="KW-1185">Reference proteome</keyword>
<gene>
    <name evidence="2" type="ORF">ACFQGD_03650</name>
</gene>
<evidence type="ECO:0000259" key="1">
    <source>
        <dbReference type="Pfam" id="PF12680"/>
    </source>
</evidence>
<evidence type="ECO:0000313" key="2">
    <source>
        <dbReference type="EMBL" id="MFC6866231.1"/>
    </source>
</evidence>
<reference evidence="3" key="1">
    <citation type="journal article" date="2019" name="Int. J. Syst. Evol. Microbiol.">
        <title>The Global Catalogue of Microorganisms (GCM) 10K type strain sequencing project: providing services to taxonomists for standard genome sequencing and annotation.</title>
        <authorList>
            <consortium name="The Broad Institute Genomics Platform"/>
            <consortium name="The Broad Institute Genome Sequencing Center for Infectious Disease"/>
            <person name="Wu L."/>
            <person name="Ma J."/>
        </authorList>
    </citation>
    <scope>NUCLEOTIDE SEQUENCE [LARGE SCALE GENOMIC DNA]</scope>
    <source>
        <strain evidence="3">KCTC 32255</strain>
    </source>
</reference>
<dbReference type="EMBL" id="JBHSXX010000001">
    <property type="protein sequence ID" value="MFC6866231.1"/>
    <property type="molecule type" value="Genomic_DNA"/>
</dbReference>
<dbReference type="Gene3D" id="3.10.450.50">
    <property type="match status" value="1"/>
</dbReference>
<dbReference type="RefSeq" id="WP_345407427.1">
    <property type="nucleotide sequence ID" value="NZ_BAABLA010000123.1"/>
</dbReference>
<feature type="domain" description="SnoaL-like" evidence="1">
    <location>
        <begin position="17"/>
        <end position="125"/>
    </location>
</feature>
<proteinExistence type="predicted"/>
<protein>
    <submittedName>
        <fullName evidence="2">Nuclear transport factor 2 family protein</fullName>
    </submittedName>
</protein>
<dbReference type="Proteomes" id="UP001596337">
    <property type="component" value="Unassembled WGS sequence"/>
</dbReference>
<dbReference type="InterPro" id="IPR032710">
    <property type="entry name" value="NTF2-like_dom_sf"/>
</dbReference>
<dbReference type="SUPFAM" id="SSF54427">
    <property type="entry name" value="NTF2-like"/>
    <property type="match status" value="1"/>
</dbReference>
<dbReference type="CDD" id="cd00531">
    <property type="entry name" value="NTF2_like"/>
    <property type="match status" value="1"/>
</dbReference>
<name>A0ABW2BT79_9PSEU</name>
<comment type="caution">
    <text evidence="2">The sequence shown here is derived from an EMBL/GenBank/DDBJ whole genome shotgun (WGS) entry which is preliminary data.</text>
</comment>
<organism evidence="2 3">
    <name type="scientific">Haloechinothrix salitolerans</name>
    <dbReference type="NCBI Taxonomy" id="926830"/>
    <lineage>
        <taxon>Bacteria</taxon>
        <taxon>Bacillati</taxon>
        <taxon>Actinomycetota</taxon>
        <taxon>Actinomycetes</taxon>
        <taxon>Pseudonocardiales</taxon>
        <taxon>Pseudonocardiaceae</taxon>
        <taxon>Haloechinothrix</taxon>
    </lineage>
</organism>
<accession>A0ABW2BT79</accession>